<sequence>DPAHHARLWLGTYDTAEEAARVYDNAAIKIRGPRALTNFIVPPVEENPSTRVNVTSTSGYDHSCDETRNLLSPTSVIRYKSVSESNGASKDVIEWVKEGEECQSSNGSGQGQGLENVSLLDNLFEYQYSNSVVVKKEFLGPFEDVTMLDDLFDFKSPELEQHGDEASDYMMRDDSETLDPFHFDDLGEIPFGDGLNDSIFDA</sequence>
<name>A0A699U697_TANCI</name>
<dbReference type="CDD" id="cd00018">
    <property type="entry name" value="AP2"/>
    <property type="match status" value="1"/>
</dbReference>
<dbReference type="SMART" id="SM00380">
    <property type="entry name" value="AP2"/>
    <property type="match status" value="1"/>
</dbReference>
<keyword evidence="2" id="KW-0805">Transcription regulation</keyword>
<evidence type="ECO:0000256" key="3">
    <source>
        <dbReference type="ARBA" id="ARBA00023125"/>
    </source>
</evidence>
<dbReference type="Gene3D" id="3.30.730.10">
    <property type="entry name" value="AP2/ERF domain"/>
    <property type="match status" value="1"/>
</dbReference>
<dbReference type="PANTHER" id="PTHR31194">
    <property type="entry name" value="SHN SHINE , DNA BINDING / TRANSCRIPTION FACTOR"/>
    <property type="match status" value="1"/>
</dbReference>
<evidence type="ECO:0000256" key="4">
    <source>
        <dbReference type="ARBA" id="ARBA00023163"/>
    </source>
</evidence>
<organism evidence="7">
    <name type="scientific">Tanacetum cinerariifolium</name>
    <name type="common">Dalmatian daisy</name>
    <name type="synonym">Chrysanthemum cinerariifolium</name>
    <dbReference type="NCBI Taxonomy" id="118510"/>
    <lineage>
        <taxon>Eukaryota</taxon>
        <taxon>Viridiplantae</taxon>
        <taxon>Streptophyta</taxon>
        <taxon>Embryophyta</taxon>
        <taxon>Tracheophyta</taxon>
        <taxon>Spermatophyta</taxon>
        <taxon>Magnoliopsida</taxon>
        <taxon>eudicotyledons</taxon>
        <taxon>Gunneridae</taxon>
        <taxon>Pentapetalae</taxon>
        <taxon>asterids</taxon>
        <taxon>campanulids</taxon>
        <taxon>Asterales</taxon>
        <taxon>Asteraceae</taxon>
        <taxon>Asteroideae</taxon>
        <taxon>Anthemideae</taxon>
        <taxon>Anthemidinae</taxon>
        <taxon>Tanacetum</taxon>
    </lineage>
</organism>
<keyword evidence="5" id="KW-0539">Nucleus</keyword>
<dbReference type="InterPro" id="IPR001471">
    <property type="entry name" value="AP2/ERF_dom"/>
</dbReference>
<keyword evidence="4" id="KW-0804">Transcription</keyword>
<accession>A0A699U697</accession>
<evidence type="ECO:0000256" key="2">
    <source>
        <dbReference type="ARBA" id="ARBA00023015"/>
    </source>
</evidence>
<dbReference type="InterPro" id="IPR050913">
    <property type="entry name" value="AP2/ERF_ERF"/>
</dbReference>
<evidence type="ECO:0000259" key="6">
    <source>
        <dbReference type="PROSITE" id="PS51032"/>
    </source>
</evidence>
<evidence type="ECO:0000313" key="7">
    <source>
        <dbReference type="EMBL" id="GFD16748.1"/>
    </source>
</evidence>
<keyword evidence="3" id="KW-0238">DNA-binding</keyword>
<feature type="non-terminal residue" evidence="7">
    <location>
        <position position="202"/>
    </location>
</feature>
<dbReference type="GO" id="GO:0005634">
    <property type="term" value="C:nucleus"/>
    <property type="evidence" value="ECO:0007669"/>
    <property type="project" value="UniProtKB-SubCell"/>
</dbReference>
<evidence type="ECO:0000256" key="5">
    <source>
        <dbReference type="ARBA" id="ARBA00023242"/>
    </source>
</evidence>
<dbReference type="InterPro" id="IPR016177">
    <property type="entry name" value="DNA-bd_dom_sf"/>
</dbReference>
<proteinExistence type="predicted"/>
<dbReference type="PANTHER" id="PTHR31194:SF140">
    <property type="entry name" value="ETHYLENE-RESPONSIVE TRANSCRIPTION FACTOR CRF2"/>
    <property type="match status" value="1"/>
</dbReference>
<dbReference type="GO" id="GO:0003677">
    <property type="term" value="F:DNA binding"/>
    <property type="evidence" value="ECO:0007669"/>
    <property type="project" value="UniProtKB-KW"/>
</dbReference>
<feature type="non-terminal residue" evidence="7">
    <location>
        <position position="1"/>
    </location>
</feature>
<feature type="domain" description="AP2/ERF" evidence="6">
    <location>
        <begin position="1"/>
        <end position="40"/>
    </location>
</feature>
<gene>
    <name evidence="7" type="ORF">Tci_888717</name>
</gene>
<dbReference type="EMBL" id="BKCJ011295336">
    <property type="protein sequence ID" value="GFD16748.1"/>
    <property type="molecule type" value="Genomic_DNA"/>
</dbReference>
<dbReference type="PROSITE" id="PS51032">
    <property type="entry name" value="AP2_ERF"/>
    <property type="match status" value="1"/>
</dbReference>
<reference evidence="7" key="1">
    <citation type="journal article" date="2019" name="Sci. Rep.">
        <title>Draft genome of Tanacetum cinerariifolium, the natural source of mosquito coil.</title>
        <authorList>
            <person name="Yamashiro T."/>
            <person name="Shiraishi A."/>
            <person name="Satake H."/>
            <person name="Nakayama K."/>
        </authorList>
    </citation>
    <scope>NUCLEOTIDE SEQUENCE</scope>
</reference>
<dbReference type="GO" id="GO:0003700">
    <property type="term" value="F:DNA-binding transcription factor activity"/>
    <property type="evidence" value="ECO:0007669"/>
    <property type="project" value="InterPro"/>
</dbReference>
<dbReference type="InterPro" id="IPR036955">
    <property type="entry name" value="AP2/ERF_dom_sf"/>
</dbReference>
<dbReference type="SUPFAM" id="SSF54171">
    <property type="entry name" value="DNA-binding domain"/>
    <property type="match status" value="1"/>
</dbReference>
<comment type="subcellular location">
    <subcellularLocation>
        <location evidence="1">Nucleus</location>
    </subcellularLocation>
</comment>
<evidence type="ECO:0000256" key="1">
    <source>
        <dbReference type="ARBA" id="ARBA00004123"/>
    </source>
</evidence>
<dbReference type="AlphaFoldDB" id="A0A699U697"/>
<protein>
    <recommendedName>
        <fullName evidence="6">AP2/ERF domain-containing protein</fullName>
    </recommendedName>
</protein>
<comment type="caution">
    <text evidence="7">The sequence shown here is derived from an EMBL/GenBank/DDBJ whole genome shotgun (WGS) entry which is preliminary data.</text>
</comment>